<comment type="caution">
    <text evidence="2">The sequence shown here is derived from an EMBL/GenBank/DDBJ whole genome shotgun (WGS) entry which is preliminary data.</text>
</comment>
<name>A0A6B3LP12_9BACT</name>
<reference evidence="2 3" key="1">
    <citation type="submission" date="2020-02" db="EMBL/GenBank/DDBJ databases">
        <authorList>
            <person name="Kim M.K."/>
        </authorList>
    </citation>
    <scope>NUCLEOTIDE SEQUENCE [LARGE SCALE GENOMIC DNA]</scope>
    <source>
        <strain evidence="2 3">BT327</strain>
    </source>
</reference>
<dbReference type="Proteomes" id="UP000474777">
    <property type="component" value="Unassembled WGS sequence"/>
</dbReference>
<dbReference type="RefSeq" id="WP_163915431.1">
    <property type="nucleotide sequence ID" value="NZ_JAAGWD010000005.1"/>
</dbReference>
<protein>
    <recommendedName>
        <fullName evidence="4">TIGR02588 family protein</fullName>
    </recommendedName>
</protein>
<feature type="transmembrane region" description="Helical" evidence="1">
    <location>
        <begin position="20"/>
        <end position="39"/>
    </location>
</feature>
<evidence type="ECO:0000313" key="2">
    <source>
        <dbReference type="EMBL" id="NEM98539.1"/>
    </source>
</evidence>
<gene>
    <name evidence="2" type="ORF">GXP69_12610</name>
</gene>
<dbReference type="EMBL" id="JAAGWD010000005">
    <property type="protein sequence ID" value="NEM98539.1"/>
    <property type="molecule type" value="Genomic_DNA"/>
</dbReference>
<keyword evidence="1" id="KW-1133">Transmembrane helix</keyword>
<keyword evidence="1" id="KW-0472">Membrane</keyword>
<evidence type="ECO:0008006" key="4">
    <source>
        <dbReference type="Google" id="ProtNLM"/>
    </source>
</evidence>
<organism evidence="2 3">
    <name type="scientific">Pontibacter burrus</name>
    <dbReference type="NCBI Taxonomy" id="2704466"/>
    <lineage>
        <taxon>Bacteria</taxon>
        <taxon>Pseudomonadati</taxon>
        <taxon>Bacteroidota</taxon>
        <taxon>Cytophagia</taxon>
        <taxon>Cytophagales</taxon>
        <taxon>Hymenobacteraceae</taxon>
        <taxon>Pontibacter</taxon>
    </lineage>
</organism>
<keyword evidence="3" id="KW-1185">Reference proteome</keyword>
<dbReference type="AlphaFoldDB" id="A0A6B3LP12"/>
<evidence type="ECO:0000256" key="1">
    <source>
        <dbReference type="SAM" id="Phobius"/>
    </source>
</evidence>
<keyword evidence="1" id="KW-0812">Transmembrane</keyword>
<accession>A0A6B3LP12</accession>
<sequence length="137" mass="15594">MGTDKRQEDHKVDKKNWLEWLVFGISLIVLLVIFGYLVYQTANYSYKDPEVYAKGVPAPSELAPNRYKVTVYNKGGTTAEEVIVEFTLYSQGQEPEVSELTIPFSPKESEREGWIIFRNSPANADSVIARIVSYKKP</sequence>
<evidence type="ECO:0000313" key="3">
    <source>
        <dbReference type="Proteomes" id="UP000474777"/>
    </source>
</evidence>
<proteinExistence type="predicted"/>